<name>A0A2I4GL15_JUGRE</name>
<dbReference type="Proteomes" id="UP000235220">
    <property type="component" value="Chromosome 15"/>
</dbReference>
<dbReference type="GeneID" id="109008807"/>
<dbReference type="AlphaFoldDB" id="A0A2I4GL15"/>
<dbReference type="RefSeq" id="XP_018844584.1">
    <property type="nucleotide sequence ID" value="XM_018989039.1"/>
</dbReference>
<dbReference type="GO" id="GO:0005634">
    <property type="term" value="C:nucleus"/>
    <property type="evidence" value="ECO:0000318"/>
    <property type="project" value="GO_Central"/>
</dbReference>
<comment type="similarity">
    <text evidence="1">Belongs to the LOB domain-containing protein family.</text>
</comment>
<evidence type="ECO:0000313" key="2">
    <source>
        <dbReference type="Proteomes" id="UP000235220"/>
    </source>
</evidence>
<organism evidence="2 3">
    <name type="scientific">Juglans regia</name>
    <name type="common">English walnut</name>
    <dbReference type="NCBI Taxonomy" id="51240"/>
    <lineage>
        <taxon>Eukaryota</taxon>
        <taxon>Viridiplantae</taxon>
        <taxon>Streptophyta</taxon>
        <taxon>Embryophyta</taxon>
        <taxon>Tracheophyta</taxon>
        <taxon>Spermatophyta</taxon>
        <taxon>Magnoliopsida</taxon>
        <taxon>eudicotyledons</taxon>
        <taxon>Gunneridae</taxon>
        <taxon>Pentapetalae</taxon>
        <taxon>rosids</taxon>
        <taxon>fabids</taxon>
        <taxon>Fagales</taxon>
        <taxon>Juglandaceae</taxon>
        <taxon>Juglans</taxon>
    </lineage>
</organism>
<sequence length="129" mass="14843">MSSSRNASQACASCKYQRKKCDPHCPLAPFFPQHRRKDFMNVHKVFGVRNVLKLTKNLGHKEKSEAIKTLIYQADVRVKDPVGGCCRVISELQHRIKNLEAEYRLLLEQLAVCRAQKQAKAPVHKQQQF</sequence>
<dbReference type="PANTHER" id="PTHR31301">
    <property type="entry name" value="LOB DOMAIN-CONTAINING PROTEIN 4-RELATED"/>
    <property type="match status" value="1"/>
</dbReference>
<gene>
    <name evidence="3" type="primary">LOC109008807</name>
</gene>
<protein>
    <submittedName>
        <fullName evidence="3">LOB domain-containing protein 22-like</fullName>
    </submittedName>
</protein>
<dbReference type="GO" id="GO:0006355">
    <property type="term" value="P:regulation of DNA-templated transcription"/>
    <property type="evidence" value="ECO:0000318"/>
    <property type="project" value="GO_Central"/>
</dbReference>
<dbReference type="Gramene" id="Jr15_03280_p1">
    <property type="protein sequence ID" value="cds.Jr15_03280_p1"/>
    <property type="gene ID" value="Jr15_03280"/>
</dbReference>
<dbReference type="Pfam" id="PF03195">
    <property type="entry name" value="LOB"/>
    <property type="match status" value="1"/>
</dbReference>
<evidence type="ECO:0000256" key="1">
    <source>
        <dbReference type="ARBA" id="ARBA00005474"/>
    </source>
</evidence>
<evidence type="ECO:0000313" key="3">
    <source>
        <dbReference type="RefSeq" id="XP_018844584.1"/>
    </source>
</evidence>
<keyword evidence="2" id="KW-1185">Reference proteome</keyword>
<dbReference type="STRING" id="51240.A0A2I4GL15"/>
<accession>A0A2I4GL15</accession>
<dbReference type="KEGG" id="jre:109008807"/>
<dbReference type="OrthoDB" id="1893065at2759"/>
<dbReference type="PANTHER" id="PTHR31301:SF67">
    <property type="entry name" value="LOB DOMAIN-CONTAINING PROTEIN 22"/>
    <property type="match status" value="1"/>
</dbReference>
<proteinExistence type="inferred from homology"/>
<dbReference type="InterPro" id="IPR004883">
    <property type="entry name" value="LOB"/>
</dbReference>
<dbReference type="PROSITE" id="PS50891">
    <property type="entry name" value="LOB"/>
    <property type="match status" value="1"/>
</dbReference>
<reference evidence="3" key="1">
    <citation type="submission" date="2025-08" db="UniProtKB">
        <authorList>
            <consortium name="RefSeq"/>
        </authorList>
    </citation>
    <scope>IDENTIFICATION</scope>
    <source>
        <tissue evidence="3">Leaves</tissue>
    </source>
</reference>
<dbReference type="GO" id="GO:0001216">
    <property type="term" value="F:DNA-binding transcription activator activity"/>
    <property type="evidence" value="ECO:0000318"/>
    <property type="project" value="GO_Central"/>
</dbReference>